<dbReference type="SUPFAM" id="SSF57756">
    <property type="entry name" value="Retrovirus zinc finger-like domains"/>
    <property type="match status" value="6"/>
</dbReference>
<feature type="domain" description="CCHC-type" evidence="3">
    <location>
        <begin position="418"/>
        <end position="434"/>
    </location>
</feature>
<protein>
    <recommendedName>
        <fullName evidence="3">CCHC-type domain-containing protein</fullName>
    </recommendedName>
</protein>
<feature type="domain" description="CCHC-type" evidence="3">
    <location>
        <begin position="371"/>
        <end position="386"/>
    </location>
</feature>
<dbReference type="Proteomes" id="UP001303473">
    <property type="component" value="Unassembled WGS sequence"/>
</dbReference>
<dbReference type="PROSITE" id="PS50158">
    <property type="entry name" value="ZF_CCHC"/>
    <property type="match status" value="11"/>
</dbReference>
<feature type="compositionally biased region" description="Low complexity" evidence="2">
    <location>
        <begin position="469"/>
        <end position="478"/>
    </location>
</feature>
<feature type="domain" description="CCHC-type" evidence="3">
    <location>
        <begin position="325"/>
        <end position="340"/>
    </location>
</feature>
<keyword evidence="1" id="KW-0479">Metal-binding</keyword>
<dbReference type="SMART" id="SM00343">
    <property type="entry name" value="ZnF_C2HC"/>
    <property type="match status" value="11"/>
</dbReference>
<dbReference type="AlphaFoldDB" id="A0AAN6S6G6"/>
<organism evidence="4 5">
    <name type="scientific">Diplogelasinospora grovesii</name>
    <dbReference type="NCBI Taxonomy" id="303347"/>
    <lineage>
        <taxon>Eukaryota</taxon>
        <taxon>Fungi</taxon>
        <taxon>Dikarya</taxon>
        <taxon>Ascomycota</taxon>
        <taxon>Pezizomycotina</taxon>
        <taxon>Sordariomycetes</taxon>
        <taxon>Sordariomycetidae</taxon>
        <taxon>Sordariales</taxon>
        <taxon>Diplogelasinosporaceae</taxon>
        <taxon>Diplogelasinospora</taxon>
    </lineage>
</organism>
<evidence type="ECO:0000256" key="1">
    <source>
        <dbReference type="PROSITE-ProRule" id="PRU00047"/>
    </source>
</evidence>
<feature type="domain" description="CCHC-type" evidence="3">
    <location>
        <begin position="301"/>
        <end position="317"/>
    </location>
</feature>
<dbReference type="InterPro" id="IPR001878">
    <property type="entry name" value="Znf_CCHC"/>
</dbReference>
<sequence length="484" mass="52874">MADWGAADSSAWVSGPGTNTWEDTNKGGGDNEWDTGTSGGGFDDGFGAANANENGGKPEGERTCFNCGEAGHSKFDCPNPRVLSGACRRCGEEGHWSKDCPTAGPMTCNECGSEEHMVKDCPERKCKNCGQTGHTISKCEGARFVDRSEYADMSTEDAWEAIKKAAKARDTDEVKKAVQSYVKANPDATYDQLEEAFRLQDIKVWLIAIEKDLMSIYTNMDLQGNLDKKYTVTYRFQWNPPRPIDRKVWPKDVDENLERLKDAGEVVPRGIPICRNCSELGHISKNCPQEKYEADTVKVVKCFNCDGVGHRVRDCPKPRVDKFACKNCGQSGHKVAECPEPPNADNVECRKCNEMGHFSRDCPQGGGSRGCRNCGQEGHMARECTEPRNMATMQCRNCDEYGHMGKECPKPRDISRVKCSNCQEMGHFQSKCPNPPAGGDDNENGDFDNSGGGGGDNNGDDWGSGGGSAAADDTWGSGNVAKDW</sequence>
<feature type="compositionally biased region" description="Gly residues" evidence="2">
    <location>
        <begin position="450"/>
        <end position="468"/>
    </location>
</feature>
<feature type="domain" description="CCHC-type" evidence="3">
    <location>
        <begin position="87"/>
        <end position="101"/>
    </location>
</feature>
<evidence type="ECO:0000256" key="2">
    <source>
        <dbReference type="SAM" id="MobiDB-lite"/>
    </source>
</evidence>
<dbReference type="GO" id="GO:0008270">
    <property type="term" value="F:zinc ion binding"/>
    <property type="evidence" value="ECO:0007669"/>
    <property type="project" value="UniProtKB-KW"/>
</dbReference>
<dbReference type="GO" id="GO:0003676">
    <property type="term" value="F:nucleic acid binding"/>
    <property type="evidence" value="ECO:0007669"/>
    <property type="project" value="InterPro"/>
</dbReference>
<reference evidence="5" key="1">
    <citation type="journal article" date="2023" name="Mol. Phylogenet. Evol.">
        <title>Genome-scale phylogeny and comparative genomics of the fungal order Sordariales.</title>
        <authorList>
            <person name="Hensen N."/>
            <person name="Bonometti L."/>
            <person name="Westerberg I."/>
            <person name="Brannstrom I.O."/>
            <person name="Guillou S."/>
            <person name="Cros-Aarteil S."/>
            <person name="Calhoun S."/>
            <person name="Haridas S."/>
            <person name="Kuo A."/>
            <person name="Mondo S."/>
            <person name="Pangilinan J."/>
            <person name="Riley R."/>
            <person name="LaButti K."/>
            <person name="Andreopoulos B."/>
            <person name="Lipzen A."/>
            <person name="Chen C."/>
            <person name="Yan M."/>
            <person name="Daum C."/>
            <person name="Ng V."/>
            <person name="Clum A."/>
            <person name="Steindorff A."/>
            <person name="Ohm R.A."/>
            <person name="Martin F."/>
            <person name="Silar P."/>
            <person name="Natvig D.O."/>
            <person name="Lalanne C."/>
            <person name="Gautier V."/>
            <person name="Ament-Velasquez S.L."/>
            <person name="Kruys A."/>
            <person name="Hutchinson M.I."/>
            <person name="Powell A.J."/>
            <person name="Barry K."/>
            <person name="Miller A.N."/>
            <person name="Grigoriev I.V."/>
            <person name="Debuchy R."/>
            <person name="Gladieux P."/>
            <person name="Hiltunen Thoren M."/>
            <person name="Johannesson H."/>
        </authorList>
    </citation>
    <scope>NUCLEOTIDE SEQUENCE [LARGE SCALE GENOMIC DNA]</scope>
    <source>
        <strain evidence="5">CBS 340.73</strain>
    </source>
</reference>
<name>A0AAN6S6G6_9PEZI</name>
<feature type="domain" description="CCHC-type" evidence="3">
    <location>
        <begin position="349"/>
        <end position="364"/>
    </location>
</feature>
<feature type="region of interest" description="Disordered" evidence="2">
    <location>
        <begin position="1"/>
        <end position="38"/>
    </location>
</feature>
<keyword evidence="5" id="KW-1185">Reference proteome</keyword>
<feature type="domain" description="CCHC-type" evidence="3">
    <location>
        <begin position="64"/>
        <end position="79"/>
    </location>
</feature>
<evidence type="ECO:0000259" key="3">
    <source>
        <dbReference type="PROSITE" id="PS50158"/>
    </source>
</evidence>
<dbReference type="InterPro" id="IPR036875">
    <property type="entry name" value="Znf_CCHC_sf"/>
</dbReference>
<dbReference type="EMBL" id="MU853775">
    <property type="protein sequence ID" value="KAK3942229.1"/>
    <property type="molecule type" value="Genomic_DNA"/>
</dbReference>
<evidence type="ECO:0000313" key="4">
    <source>
        <dbReference type="EMBL" id="KAK3942229.1"/>
    </source>
</evidence>
<feature type="domain" description="CCHC-type" evidence="3">
    <location>
        <begin position="274"/>
        <end position="289"/>
    </location>
</feature>
<feature type="domain" description="CCHC-type" evidence="3">
    <location>
        <begin position="108"/>
        <end position="123"/>
    </location>
</feature>
<keyword evidence="1" id="KW-0863">Zinc-finger</keyword>
<dbReference type="InterPro" id="IPR051714">
    <property type="entry name" value="Znf_CCHC_NABP"/>
</dbReference>
<gene>
    <name evidence="4" type="ORF">QBC46DRAFT_309557</name>
</gene>
<feature type="domain" description="CCHC-type" evidence="3">
    <location>
        <begin position="124"/>
        <end position="139"/>
    </location>
</feature>
<accession>A0AAN6S6G6</accession>
<dbReference type="PANTHER" id="PTHR23002">
    <property type="entry name" value="ZINC FINGER CCHC DOMAIN CONTAINING PROTEIN"/>
    <property type="match status" value="1"/>
</dbReference>
<keyword evidence="1" id="KW-0862">Zinc</keyword>
<feature type="domain" description="CCHC-type" evidence="3">
    <location>
        <begin position="395"/>
        <end position="410"/>
    </location>
</feature>
<dbReference type="Pfam" id="PF00098">
    <property type="entry name" value="zf-CCHC"/>
    <property type="match status" value="10"/>
</dbReference>
<evidence type="ECO:0000313" key="5">
    <source>
        <dbReference type="Proteomes" id="UP001303473"/>
    </source>
</evidence>
<feature type="region of interest" description="Disordered" evidence="2">
    <location>
        <begin position="433"/>
        <end position="484"/>
    </location>
</feature>
<proteinExistence type="predicted"/>
<comment type="caution">
    <text evidence="4">The sequence shown here is derived from an EMBL/GenBank/DDBJ whole genome shotgun (WGS) entry which is preliminary data.</text>
</comment>
<dbReference type="Gene3D" id="4.10.60.10">
    <property type="entry name" value="Zinc finger, CCHC-type"/>
    <property type="match status" value="7"/>
</dbReference>